<feature type="compositionally biased region" description="Low complexity" evidence="7">
    <location>
        <begin position="433"/>
        <end position="450"/>
    </location>
</feature>
<feature type="compositionally biased region" description="Basic and acidic residues" evidence="7">
    <location>
        <begin position="685"/>
        <end position="700"/>
    </location>
</feature>
<dbReference type="InterPro" id="IPR000315">
    <property type="entry name" value="Znf_B-box"/>
</dbReference>
<dbReference type="PANTHER" id="PTHR24412:SF441">
    <property type="entry name" value="KELCH-LIKE PROTEIN 28"/>
    <property type="match status" value="1"/>
</dbReference>
<feature type="compositionally biased region" description="Basic and acidic residues" evidence="7">
    <location>
        <begin position="667"/>
        <end position="676"/>
    </location>
</feature>
<evidence type="ECO:0000256" key="1">
    <source>
        <dbReference type="ARBA" id="ARBA00022441"/>
    </source>
</evidence>
<dbReference type="SMART" id="SM00336">
    <property type="entry name" value="BBOX"/>
    <property type="match status" value="1"/>
</dbReference>
<dbReference type="SUPFAM" id="SSF57850">
    <property type="entry name" value="RING/U-box"/>
    <property type="match status" value="1"/>
</dbReference>
<dbReference type="SMART" id="SM00184">
    <property type="entry name" value="RING"/>
    <property type="match status" value="1"/>
</dbReference>
<dbReference type="Pfam" id="PF24681">
    <property type="entry name" value="Kelch_KLHDC2_KLHL20_DRC7"/>
    <property type="match status" value="2"/>
</dbReference>
<feature type="domain" description="B box-type" evidence="9">
    <location>
        <begin position="115"/>
        <end position="156"/>
    </location>
</feature>
<evidence type="ECO:0000256" key="4">
    <source>
        <dbReference type="ARBA" id="ARBA00022771"/>
    </source>
</evidence>
<keyword evidence="1" id="KW-0880">Kelch repeat</keyword>
<evidence type="ECO:0000256" key="7">
    <source>
        <dbReference type="SAM" id="MobiDB-lite"/>
    </source>
</evidence>
<evidence type="ECO:0000256" key="2">
    <source>
        <dbReference type="ARBA" id="ARBA00022723"/>
    </source>
</evidence>
<accession>A0A078BB37</accession>
<dbReference type="InParanoid" id="A0A078BB37"/>
<dbReference type="Gene3D" id="2.120.10.80">
    <property type="entry name" value="Kelch-type beta propeller"/>
    <property type="match status" value="2"/>
</dbReference>
<sequence>MQCPNCIQNYQSEVHIPRILIGCGHTLCEKCILSGFSMSQNSNSQKLALECPECGTINEAESVNSFPKNLALLNMNPQVTPTLQQKQQNPISNRLSKKPVLGSKDLTKAMKSPRKEEPLCNQHSKKLEAFCQNDKITLCIDCILSDQHKTHEIHSIQKAVEIEKENIQTKHQQSQDLSQSLQDQNNDILGHLDMLNEQSQKNTIDIKQVFQEIRQIIEEKEQQILQNIQKMLQKEEQYLMDKHQSNNTQIDVISSFDRECRIIQDEDEIKILSKIKQRQEMSEKSLLQVGKVSFNHVFSDVKREKEFTNLSKVFKDLSNSKDLAQTANSAINSAVTTKSSFQQSAPQSTQNATASSNYMQVTHSWANKNKPGTGQTNIQQNNPPTQANNQSNLRGAKVGTSSLRSQSKDRRMIPQKKKNDKAVADMTGGSGSSGSYNQGNSQSNNNTNGNIVQTPSSQNKGKVQELYRQTNNQSNLTKQVSSSSSGGNFEDLAKAFKTGKEYAMNSTGSSSATNNSASQNNIQVLSQQTSVKEKKINPIPMPVQSQSASNLNNNVSPRPKTTSCYIPRATNQTQQSLTSLDQQNSSQKDSKPLVKNTNNNQSTENLLLKGNNVIGKNQPQSLAELRNKVKSQKNDALKQALQTQEENINMLQKYKTQIDNEKQISKQNEENSDRQYDSQQSQKDPLQEKKQKEQERKQELLQKALGLSGSIEGKENMGIKSSKQTQKKKYLNQPGGVVTAKNNNQNQLTVCHVDLVNDSSPFDYNSDQKQNHGGLERTQTFDICNDKKLMSEDLYPQLNEHEMRGNMSITKSIVDYYHSYKHNIGEDDLMSLCRNNQQFIYVISGFCDGSLGHVERLNVETMKWEELAQVQVPRTKFCVVQSPTPGEFYILGGKDQNGQRTDAIECFNCLENKWSLLTDIKLRKARSGFAAVSLKYENKIYVIGGNDGRVQNRVESLNLTTKQWSKIPKMNMKRDELAACIGPDNKIYAIGGYGGGDNACLSSAERFDPSSGKWELIAPMKEARRALTAVALPDGIYAIGGYNGKEYINTVERYDFFANEWTQIKPMNQARCTLAAVASSDCQYIYAIGGFNGLPLNAIERYDITNEEWDENIPPMQQKRFMHSCIMVNL</sequence>
<evidence type="ECO:0000259" key="8">
    <source>
        <dbReference type="PROSITE" id="PS50089"/>
    </source>
</evidence>
<keyword evidence="11" id="KW-1185">Reference proteome</keyword>
<evidence type="ECO:0000313" key="10">
    <source>
        <dbReference type="EMBL" id="CDW91396.1"/>
    </source>
</evidence>
<dbReference type="AlphaFoldDB" id="A0A078BB37"/>
<feature type="region of interest" description="Disordered" evidence="7">
    <location>
        <begin position="365"/>
        <end position="463"/>
    </location>
</feature>
<evidence type="ECO:0000256" key="5">
    <source>
        <dbReference type="ARBA" id="ARBA00022833"/>
    </source>
</evidence>
<keyword evidence="3" id="KW-0677">Repeat</keyword>
<feature type="compositionally biased region" description="Low complexity" evidence="7">
    <location>
        <begin position="371"/>
        <end position="390"/>
    </location>
</feature>
<feature type="compositionally biased region" description="Polar residues" evidence="7">
    <location>
        <begin position="451"/>
        <end position="463"/>
    </location>
</feature>
<dbReference type="InterPro" id="IPR006652">
    <property type="entry name" value="Kelch_1"/>
</dbReference>
<dbReference type="InterPro" id="IPR013083">
    <property type="entry name" value="Znf_RING/FYVE/PHD"/>
</dbReference>
<dbReference type="Pfam" id="PF00643">
    <property type="entry name" value="zf-B_box"/>
    <property type="match status" value="1"/>
</dbReference>
<dbReference type="Gene3D" id="3.30.40.10">
    <property type="entry name" value="Zinc/RING finger domain, C3HC4 (zinc finger)"/>
    <property type="match status" value="1"/>
</dbReference>
<dbReference type="SUPFAM" id="SSF117281">
    <property type="entry name" value="Kelch motif"/>
    <property type="match status" value="1"/>
</dbReference>
<evidence type="ECO:0000256" key="3">
    <source>
        <dbReference type="ARBA" id="ARBA00022737"/>
    </source>
</evidence>
<dbReference type="OrthoDB" id="191037at2759"/>
<dbReference type="Proteomes" id="UP000039865">
    <property type="component" value="Unassembled WGS sequence"/>
</dbReference>
<keyword evidence="4 6" id="KW-0863">Zinc-finger</keyword>
<dbReference type="Gene3D" id="3.30.160.60">
    <property type="entry name" value="Classic Zinc Finger"/>
    <property type="match status" value="1"/>
</dbReference>
<feature type="compositionally biased region" description="Low complexity" evidence="7">
    <location>
        <begin position="570"/>
        <end position="587"/>
    </location>
</feature>
<dbReference type="InterPro" id="IPR001841">
    <property type="entry name" value="Znf_RING"/>
</dbReference>
<dbReference type="CDD" id="cd19769">
    <property type="entry name" value="Bbox2_TRIM16-like"/>
    <property type="match status" value="1"/>
</dbReference>
<feature type="compositionally biased region" description="Polar residues" evidence="7">
    <location>
        <begin position="543"/>
        <end position="564"/>
    </location>
</feature>
<reference evidence="10 11" key="1">
    <citation type="submission" date="2014-06" db="EMBL/GenBank/DDBJ databases">
        <authorList>
            <person name="Swart Estienne"/>
        </authorList>
    </citation>
    <scope>NUCLEOTIDE SEQUENCE [LARGE SCALE GENOMIC DNA]</scope>
    <source>
        <strain evidence="10 11">130c</strain>
    </source>
</reference>
<proteinExistence type="predicted"/>
<dbReference type="PROSITE" id="PS00518">
    <property type="entry name" value="ZF_RING_1"/>
    <property type="match status" value="1"/>
</dbReference>
<dbReference type="SUPFAM" id="SSF57845">
    <property type="entry name" value="B-box zinc-binding domain"/>
    <property type="match status" value="1"/>
</dbReference>
<keyword evidence="5" id="KW-0862">Zinc</keyword>
<feature type="domain" description="RING-type" evidence="8">
    <location>
        <begin position="3"/>
        <end position="54"/>
    </location>
</feature>
<dbReference type="PROSITE" id="PS50089">
    <property type="entry name" value="ZF_RING_2"/>
    <property type="match status" value="1"/>
</dbReference>
<feature type="region of interest" description="Disordered" evidence="7">
    <location>
        <begin position="667"/>
        <end position="729"/>
    </location>
</feature>
<name>A0A078BB37_STYLE</name>
<dbReference type="GO" id="GO:0008270">
    <property type="term" value="F:zinc ion binding"/>
    <property type="evidence" value="ECO:0007669"/>
    <property type="project" value="UniProtKB-KW"/>
</dbReference>
<dbReference type="InterPro" id="IPR015915">
    <property type="entry name" value="Kelch-typ_b-propeller"/>
</dbReference>
<dbReference type="SMART" id="SM00612">
    <property type="entry name" value="Kelch"/>
    <property type="match status" value="6"/>
</dbReference>
<protein>
    <submittedName>
        <fullName evidence="10">Kelch motif family protein</fullName>
    </submittedName>
</protein>
<dbReference type="PROSITE" id="PS50119">
    <property type="entry name" value="ZF_BBOX"/>
    <property type="match status" value="1"/>
</dbReference>
<dbReference type="PANTHER" id="PTHR24412">
    <property type="entry name" value="KELCH PROTEIN"/>
    <property type="match status" value="1"/>
</dbReference>
<feature type="region of interest" description="Disordered" evidence="7">
    <location>
        <begin position="541"/>
        <end position="600"/>
    </location>
</feature>
<gene>
    <name evidence="10" type="primary">Contig16532.g17599</name>
    <name evidence="10" type="ORF">STYLEM_20551</name>
</gene>
<dbReference type="InterPro" id="IPR017907">
    <property type="entry name" value="Znf_RING_CS"/>
</dbReference>
<evidence type="ECO:0000256" key="6">
    <source>
        <dbReference type="PROSITE-ProRule" id="PRU00024"/>
    </source>
</evidence>
<organism evidence="10 11">
    <name type="scientific">Stylonychia lemnae</name>
    <name type="common">Ciliate</name>
    <dbReference type="NCBI Taxonomy" id="5949"/>
    <lineage>
        <taxon>Eukaryota</taxon>
        <taxon>Sar</taxon>
        <taxon>Alveolata</taxon>
        <taxon>Ciliophora</taxon>
        <taxon>Intramacronucleata</taxon>
        <taxon>Spirotrichea</taxon>
        <taxon>Stichotrichia</taxon>
        <taxon>Sporadotrichida</taxon>
        <taxon>Oxytrichidae</taxon>
        <taxon>Stylonychinae</taxon>
        <taxon>Stylonychia</taxon>
    </lineage>
</organism>
<evidence type="ECO:0000259" key="9">
    <source>
        <dbReference type="PROSITE" id="PS50119"/>
    </source>
</evidence>
<evidence type="ECO:0000313" key="11">
    <source>
        <dbReference type="Proteomes" id="UP000039865"/>
    </source>
</evidence>
<dbReference type="EMBL" id="CCKQ01019381">
    <property type="protein sequence ID" value="CDW91396.1"/>
    <property type="molecule type" value="Genomic_DNA"/>
</dbReference>
<keyword evidence="2" id="KW-0479">Metal-binding</keyword>